<dbReference type="PANTHER" id="PTHR21063">
    <property type="entry name" value="LFA-3"/>
    <property type="match status" value="1"/>
</dbReference>
<evidence type="ECO:0000313" key="4">
    <source>
        <dbReference type="Proteomes" id="UP000000437"/>
    </source>
</evidence>
<evidence type="ECO:0000256" key="1">
    <source>
        <dbReference type="SAM" id="Phobius"/>
    </source>
</evidence>
<feature type="domain" description="Immunoglobulin" evidence="3">
    <location>
        <begin position="130"/>
        <end position="235"/>
    </location>
</feature>
<evidence type="ECO:0000256" key="2">
    <source>
        <dbReference type="SAM" id="SignalP"/>
    </source>
</evidence>
<feature type="signal peptide" evidence="2">
    <location>
        <begin position="1"/>
        <end position="18"/>
    </location>
</feature>
<feature type="chain" id="PRO_5044217206" evidence="2">
    <location>
        <begin position="19"/>
        <end position="327"/>
    </location>
</feature>
<evidence type="ECO:0000313" key="5">
    <source>
        <dbReference type="RefSeq" id="XP_068072506.1"/>
    </source>
</evidence>
<feature type="transmembrane region" description="Helical" evidence="1">
    <location>
        <begin position="246"/>
        <end position="267"/>
    </location>
</feature>
<dbReference type="Gene3D" id="2.60.40.10">
    <property type="entry name" value="Immunoglobulins"/>
    <property type="match status" value="2"/>
</dbReference>
<sequence length="327" mass="36632">MIHVFNLLVGTLILLVHGLTFTDIVSLSVMKGDSVNLCTGVQTNQQEDVTWYFNGIHIAQINGDVSFSCTDVQCNEGTEKFRDRLKLDVQTGSLTIMNINTTHSGKYHLVNSNGEKIFNVTVHDDPAGHQDDVKENEGQSVTFRPAVIRKLNDVLTWYFLNILIAEITVNQSQICRDVQCKERFTDRLKLQSESGSLTIMNIRITDSGEYTLVIFTSSNKHFSITREKRFTLTVISLRRSHLTGGAVAGIVVSVLLVVALVVAAVIYRRRLLRPAPPPPPPSLSRNHSERRENLIIPREQMISLRGSLEVLKSDSVCQLNNEPSLQH</sequence>
<name>A0AB32THY8_DANRE</name>
<reference evidence="5" key="1">
    <citation type="submission" date="2025-08" db="UniProtKB">
        <authorList>
            <consortium name="RefSeq"/>
        </authorList>
    </citation>
    <scope>IDENTIFICATION</scope>
    <source>
        <strain evidence="5">Tuebingen</strain>
        <tissue evidence="5">Fibroblasts and whole tissue</tissue>
    </source>
</reference>
<evidence type="ECO:0000313" key="6">
    <source>
        <dbReference type="ZFIN" id="ZDB-GENE-110408-30"/>
    </source>
</evidence>
<dbReference type="SUPFAM" id="SSF48726">
    <property type="entry name" value="Immunoglobulin"/>
    <property type="match status" value="2"/>
</dbReference>
<keyword evidence="1" id="KW-0812">Transmembrane</keyword>
<dbReference type="AlphaFoldDB" id="A0AB32THY8"/>
<dbReference type="RefSeq" id="XP_068072506.1">
    <property type="nucleotide sequence ID" value="XM_068216405.2"/>
</dbReference>
<keyword evidence="1" id="KW-1133">Transmembrane helix</keyword>
<dbReference type="AGR" id="ZFIN:ZDB-GENE-110408-30"/>
<dbReference type="InterPro" id="IPR003599">
    <property type="entry name" value="Ig_sub"/>
</dbReference>
<dbReference type="Proteomes" id="UP000000437">
    <property type="component" value="Chromosome 22"/>
</dbReference>
<dbReference type="SMART" id="SM00409">
    <property type="entry name" value="IG"/>
    <property type="match status" value="2"/>
</dbReference>
<organism evidence="4 5">
    <name type="scientific">Danio rerio</name>
    <name type="common">Zebrafish</name>
    <name type="synonym">Brachydanio rerio</name>
    <dbReference type="NCBI Taxonomy" id="7955"/>
    <lineage>
        <taxon>Eukaryota</taxon>
        <taxon>Metazoa</taxon>
        <taxon>Chordata</taxon>
        <taxon>Craniata</taxon>
        <taxon>Vertebrata</taxon>
        <taxon>Euteleostomi</taxon>
        <taxon>Actinopterygii</taxon>
        <taxon>Neopterygii</taxon>
        <taxon>Teleostei</taxon>
        <taxon>Ostariophysi</taxon>
        <taxon>Cypriniformes</taxon>
        <taxon>Danionidae</taxon>
        <taxon>Danioninae</taxon>
        <taxon>Danio</taxon>
    </lineage>
</organism>
<evidence type="ECO:0000259" key="3">
    <source>
        <dbReference type="SMART" id="SM00409"/>
    </source>
</evidence>
<dbReference type="ZFIN" id="ZDB-GENE-110408-30">
    <property type="gene designation" value="si:ch211-274k16.9"/>
</dbReference>
<dbReference type="KEGG" id="dre:571286"/>
<accession>A0AB32THY8</accession>
<dbReference type="PANTHER" id="PTHR21063:SF4">
    <property type="entry name" value="CD48 ANTIGEN-RELATED"/>
    <property type="match status" value="1"/>
</dbReference>
<dbReference type="InterPro" id="IPR036179">
    <property type="entry name" value="Ig-like_dom_sf"/>
</dbReference>
<gene>
    <name evidence="5 6" type="primary">si:ch211-274k16.9</name>
</gene>
<feature type="domain" description="Immunoglobulin" evidence="3">
    <location>
        <begin position="24"/>
        <end position="123"/>
    </location>
</feature>
<keyword evidence="1" id="KW-0472">Membrane</keyword>
<dbReference type="GeneID" id="571286"/>
<protein>
    <submittedName>
        <fullName evidence="5">Cell adhesion molecule CEACAM4</fullName>
    </submittedName>
</protein>
<keyword evidence="2" id="KW-0732">Signal</keyword>
<dbReference type="InterPro" id="IPR013783">
    <property type="entry name" value="Ig-like_fold"/>
</dbReference>
<keyword evidence="4" id="KW-1185">Reference proteome</keyword>
<proteinExistence type="predicted"/>